<keyword evidence="7" id="KW-0325">Glycoprotein</keyword>
<evidence type="ECO:0000313" key="10">
    <source>
        <dbReference type="Proteomes" id="UP000250321"/>
    </source>
</evidence>
<reference evidence="9 10" key="1">
    <citation type="submission" date="2018-02" db="EMBL/GenBank/DDBJ databases">
        <title>Draft genome of wild Prunus yedoensis var. nudiflora.</title>
        <authorList>
            <person name="Baek S."/>
            <person name="Kim J.-H."/>
            <person name="Choi K."/>
            <person name="Kim G.-B."/>
            <person name="Cho A."/>
            <person name="Jang H."/>
            <person name="Shin C.-H."/>
            <person name="Yu H.-J."/>
            <person name="Mun J.-H."/>
        </authorList>
    </citation>
    <scope>NUCLEOTIDE SEQUENCE [LARGE SCALE GENOMIC DNA]</scope>
    <source>
        <strain evidence="10">cv. Jeju island</strain>
        <tissue evidence="9">Leaf</tissue>
    </source>
</reference>
<dbReference type="STRING" id="2094558.A0A314ZNV7"/>
<evidence type="ECO:0000256" key="2">
    <source>
        <dbReference type="ARBA" id="ARBA00022527"/>
    </source>
</evidence>
<dbReference type="InterPro" id="IPR045874">
    <property type="entry name" value="LRK10/LRL21-25-like"/>
</dbReference>
<dbReference type="SUPFAM" id="SSF56112">
    <property type="entry name" value="Protein kinase-like (PK-like)"/>
    <property type="match status" value="1"/>
</dbReference>
<dbReference type="OrthoDB" id="4062651at2759"/>
<dbReference type="GO" id="GO:0016020">
    <property type="term" value="C:membrane"/>
    <property type="evidence" value="ECO:0007669"/>
    <property type="project" value="UniProtKB-SubCell"/>
</dbReference>
<keyword evidence="4" id="KW-0732">Signal</keyword>
<evidence type="ECO:0000256" key="5">
    <source>
        <dbReference type="ARBA" id="ARBA00022989"/>
    </source>
</evidence>
<evidence type="ECO:0000313" key="9">
    <source>
        <dbReference type="EMBL" id="PQQ18561.1"/>
    </source>
</evidence>
<dbReference type="PANTHER" id="PTHR27009">
    <property type="entry name" value="RUST RESISTANCE KINASE LR10-RELATED"/>
    <property type="match status" value="1"/>
</dbReference>
<comment type="subcellular location">
    <subcellularLocation>
        <location evidence="1">Membrane</location>
        <topology evidence="1">Single-pass type I membrane protein</topology>
    </subcellularLocation>
</comment>
<feature type="domain" description="Serine-threonine/tyrosine-protein kinase catalytic" evidence="8">
    <location>
        <begin position="8"/>
        <end position="41"/>
    </location>
</feature>
<keyword evidence="3" id="KW-0812">Transmembrane</keyword>
<keyword evidence="6" id="KW-0472">Membrane</keyword>
<dbReference type="InterPro" id="IPR011009">
    <property type="entry name" value="Kinase-like_dom_sf"/>
</dbReference>
<evidence type="ECO:0000256" key="6">
    <source>
        <dbReference type="ARBA" id="ARBA00023136"/>
    </source>
</evidence>
<keyword evidence="5" id="KW-1133">Transmembrane helix</keyword>
<keyword evidence="9" id="KW-0675">Receptor</keyword>
<evidence type="ECO:0000256" key="7">
    <source>
        <dbReference type="ARBA" id="ARBA00023180"/>
    </source>
</evidence>
<dbReference type="Gene3D" id="1.10.510.10">
    <property type="entry name" value="Transferase(Phosphotransferase) domain 1"/>
    <property type="match status" value="1"/>
</dbReference>
<comment type="caution">
    <text evidence="9">The sequence shown here is derived from an EMBL/GenBank/DDBJ whole genome shotgun (WGS) entry which is preliminary data.</text>
</comment>
<keyword evidence="10" id="KW-1185">Reference proteome</keyword>
<gene>
    <name evidence="9" type="ORF">Pyn_03224</name>
</gene>
<evidence type="ECO:0000256" key="1">
    <source>
        <dbReference type="ARBA" id="ARBA00004479"/>
    </source>
</evidence>
<dbReference type="InterPro" id="IPR001245">
    <property type="entry name" value="Ser-Thr/Tyr_kinase_cat_dom"/>
</dbReference>
<protein>
    <submittedName>
        <fullName evidence="9">LEAF RUST 10 DISEASE-RESISTANCE LOCUS RECEPTOR-LIKE PROTEIN KINASE-like 2.2</fullName>
    </submittedName>
</protein>
<dbReference type="AlphaFoldDB" id="A0A314ZNV7"/>
<evidence type="ECO:0000256" key="3">
    <source>
        <dbReference type="ARBA" id="ARBA00022692"/>
    </source>
</evidence>
<evidence type="ECO:0000256" key="4">
    <source>
        <dbReference type="ARBA" id="ARBA00022729"/>
    </source>
</evidence>
<evidence type="ECO:0000259" key="8">
    <source>
        <dbReference type="Pfam" id="PF07714"/>
    </source>
</evidence>
<dbReference type="EMBL" id="PJQY01000104">
    <property type="protein sequence ID" value="PQQ18561.1"/>
    <property type="molecule type" value="Genomic_DNA"/>
</dbReference>
<dbReference type="Pfam" id="PF07714">
    <property type="entry name" value="PK_Tyr_Ser-Thr"/>
    <property type="match status" value="1"/>
</dbReference>
<keyword evidence="2" id="KW-0723">Serine/threonine-protein kinase</keyword>
<name>A0A314ZNV7_PRUYE</name>
<keyword evidence="9" id="KW-0418">Kinase</keyword>
<sequence length="92" mass="10709">MVLTNVRGTVGYAAPDVWKPYPVTHKCDVYSFGIVLFEIVGRRRHLDVNANESSEWLPKWTWNMYNKNELACWCLVAGSKRKTGKKQRGCFW</sequence>
<keyword evidence="9" id="KW-0808">Transferase</keyword>
<accession>A0A314ZNV7</accession>
<proteinExistence type="predicted"/>
<dbReference type="Proteomes" id="UP000250321">
    <property type="component" value="Unassembled WGS sequence"/>
</dbReference>
<organism evidence="9 10">
    <name type="scientific">Prunus yedoensis var. nudiflora</name>
    <dbReference type="NCBI Taxonomy" id="2094558"/>
    <lineage>
        <taxon>Eukaryota</taxon>
        <taxon>Viridiplantae</taxon>
        <taxon>Streptophyta</taxon>
        <taxon>Embryophyta</taxon>
        <taxon>Tracheophyta</taxon>
        <taxon>Spermatophyta</taxon>
        <taxon>Magnoliopsida</taxon>
        <taxon>eudicotyledons</taxon>
        <taxon>Gunneridae</taxon>
        <taxon>Pentapetalae</taxon>
        <taxon>rosids</taxon>
        <taxon>fabids</taxon>
        <taxon>Rosales</taxon>
        <taxon>Rosaceae</taxon>
        <taxon>Amygdaloideae</taxon>
        <taxon>Amygdaleae</taxon>
        <taxon>Prunus</taxon>
    </lineage>
</organism>
<dbReference type="GO" id="GO:0004674">
    <property type="term" value="F:protein serine/threonine kinase activity"/>
    <property type="evidence" value="ECO:0007669"/>
    <property type="project" value="UniProtKB-KW"/>
</dbReference>